<dbReference type="InterPro" id="IPR043502">
    <property type="entry name" value="DNA/RNA_pol_sf"/>
</dbReference>
<dbReference type="AlphaFoldDB" id="A0AB40B7Z6"/>
<evidence type="ECO:0000313" key="2">
    <source>
        <dbReference type="Proteomes" id="UP001515500"/>
    </source>
</evidence>
<keyword evidence="2" id="KW-1185">Reference proteome</keyword>
<name>A0AB40B7Z6_DIOCR</name>
<accession>A0AB40B7Z6</accession>
<sequence>MVITGDDVDNVLSLKQQLHTEFQMKDLGPLRYFLGLKVAYSRRGYLVSQQKYISTILQLADITDLRTAFTLIELHHQLSSSDGEPLSDPTRYRALVGALVYLTITWPNITYVVCVLSQFVSAPRSTHYAALLQVLCYLRGTISRSLLFSATSSLELRAYCDADLGSKKQSTVALSTVEAEYGGMSFTAKKVLWLR</sequence>
<dbReference type="InterPro" id="IPR013103">
    <property type="entry name" value="RVT_2"/>
</dbReference>
<dbReference type="PANTHER" id="PTHR11439:SF461">
    <property type="entry name" value="OS10G0432200 PROTEIN"/>
    <property type="match status" value="1"/>
</dbReference>
<protein>
    <submittedName>
        <fullName evidence="3">Uncharacterized mitochondrial protein AtMg00810-like</fullName>
    </submittedName>
</protein>
<dbReference type="PANTHER" id="PTHR11439">
    <property type="entry name" value="GAG-POL-RELATED RETROTRANSPOSON"/>
    <property type="match status" value="1"/>
</dbReference>
<proteinExistence type="predicted"/>
<dbReference type="GeneID" id="120260044"/>
<dbReference type="SUPFAM" id="SSF56672">
    <property type="entry name" value="DNA/RNA polymerases"/>
    <property type="match status" value="1"/>
</dbReference>
<gene>
    <name evidence="3" type="primary">LOC120260044</name>
</gene>
<feature type="domain" description="Reverse transcriptase Ty1/copia-type" evidence="1">
    <location>
        <begin position="1"/>
        <end position="70"/>
    </location>
</feature>
<dbReference type="RefSeq" id="XP_039123420.1">
    <property type="nucleotide sequence ID" value="XM_039267486.1"/>
</dbReference>
<reference evidence="3" key="1">
    <citation type="submission" date="2025-08" db="UniProtKB">
        <authorList>
            <consortium name="RefSeq"/>
        </authorList>
    </citation>
    <scope>IDENTIFICATION</scope>
</reference>
<dbReference type="Pfam" id="PF07727">
    <property type="entry name" value="RVT_2"/>
    <property type="match status" value="1"/>
</dbReference>
<evidence type="ECO:0000259" key="1">
    <source>
        <dbReference type="Pfam" id="PF07727"/>
    </source>
</evidence>
<evidence type="ECO:0000313" key="3">
    <source>
        <dbReference type="RefSeq" id="XP_039123420.1"/>
    </source>
</evidence>
<organism evidence="2 3">
    <name type="scientific">Dioscorea cayennensis subsp. rotundata</name>
    <name type="common">White Guinea yam</name>
    <name type="synonym">Dioscorea rotundata</name>
    <dbReference type="NCBI Taxonomy" id="55577"/>
    <lineage>
        <taxon>Eukaryota</taxon>
        <taxon>Viridiplantae</taxon>
        <taxon>Streptophyta</taxon>
        <taxon>Embryophyta</taxon>
        <taxon>Tracheophyta</taxon>
        <taxon>Spermatophyta</taxon>
        <taxon>Magnoliopsida</taxon>
        <taxon>Liliopsida</taxon>
        <taxon>Dioscoreales</taxon>
        <taxon>Dioscoreaceae</taxon>
        <taxon>Dioscorea</taxon>
    </lineage>
</organism>
<dbReference type="Proteomes" id="UP001515500">
    <property type="component" value="Chromosome 5"/>
</dbReference>